<dbReference type="EMBL" id="CADEAL010000680">
    <property type="protein sequence ID" value="CAB1423774.1"/>
    <property type="molecule type" value="Genomic_DNA"/>
</dbReference>
<sequence>MEVVVCVRGCRGTGSGLGPVGLWSSGNARPRGPHLSLLQRGGPSPGSESLLLGVSASRTRDDSPWRGTTNAGAGVSVRGGKERKPGDTCVFSGTSSVHLCARRTTPRDELTSRVGGKVKEL</sequence>
<evidence type="ECO:0000256" key="1">
    <source>
        <dbReference type="SAM" id="MobiDB-lite"/>
    </source>
</evidence>
<name>A0A9N7U2N7_PLEPL</name>
<reference evidence="2" key="1">
    <citation type="submission" date="2020-03" db="EMBL/GenBank/DDBJ databases">
        <authorList>
            <person name="Weist P."/>
        </authorList>
    </citation>
    <scope>NUCLEOTIDE SEQUENCE</scope>
</reference>
<evidence type="ECO:0000313" key="3">
    <source>
        <dbReference type="Proteomes" id="UP001153269"/>
    </source>
</evidence>
<dbReference type="Proteomes" id="UP001153269">
    <property type="component" value="Unassembled WGS sequence"/>
</dbReference>
<evidence type="ECO:0000313" key="2">
    <source>
        <dbReference type="EMBL" id="CAB1423774.1"/>
    </source>
</evidence>
<gene>
    <name evidence="2" type="ORF">PLEPLA_LOCUS11695</name>
</gene>
<comment type="caution">
    <text evidence="2">The sequence shown here is derived from an EMBL/GenBank/DDBJ whole genome shotgun (WGS) entry which is preliminary data.</text>
</comment>
<organism evidence="2 3">
    <name type="scientific">Pleuronectes platessa</name>
    <name type="common">European plaice</name>
    <dbReference type="NCBI Taxonomy" id="8262"/>
    <lineage>
        <taxon>Eukaryota</taxon>
        <taxon>Metazoa</taxon>
        <taxon>Chordata</taxon>
        <taxon>Craniata</taxon>
        <taxon>Vertebrata</taxon>
        <taxon>Euteleostomi</taxon>
        <taxon>Actinopterygii</taxon>
        <taxon>Neopterygii</taxon>
        <taxon>Teleostei</taxon>
        <taxon>Neoteleostei</taxon>
        <taxon>Acanthomorphata</taxon>
        <taxon>Carangaria</taxon>
        <taxon>Pleuronectiformes</taxon>
        <taxon>Pleuronectoidei</taxon>
        <taxon>Pleuronectidae</taxon>
        <taxon>Pleuronectes</taxon>
    </lineage>
</organism>
<dbReference type="AlphaFoldDB" id="A0A9N7U2N7"/>
<keyword evidence="3" id="KW-1185">Reference proteome</keyword>
<proteinExistence type="predicted"/>
<feature type="region of interest" description="Disordered" evidence="1">
    <location>
        <begin position="31"/>
        <end position="88"/>
    </location>
</feature>
<protein>
    <submittedName>
        <fullName evidence="2">Uncharacterized protein</fullName>
    </submittedName>
</protein>
<accession>A0A9N7U2N7</accession>